<dbReference type="Proteomes" id="UP001369086">
    <property type="component" value="Unassembled WGS sequence"/>
</dbReference>
<evidence type="ECO:0000259" key="2">
    <source>
        <dbReference type="SMART" id="SM00225"/>
    </source>
</evidence>
<evidence type="ECO:0000256" key="1">
    <source>
        <dbReference type="SAM" id="MobiDB-lite"/>
    </source>
</evidence>
<evidence type="ECO:0000313" key="3">
    <source>
        <dbReference type="EMBL" id="KAK6482965.1"/>
    </source>
</evidence>
<dbReference type="SMART" id="SM00225">
    <property type="entry name" value="BTB"/>
    <property type="match status" value="1"/>
</dbReference>
<dbReference type="InterPro" id="IPR000210">
    <property type="entry name" value="BTB/POZ_dom"/>
</dbReference>
<dbReference type="InterPro" id="IPR011333">
    <property type="entry name" value="SKP1/BTB/POZ_sf"/>
</dbReference>
<dbReference type="Gene3D" id="3.30.710.10">
    <property type="entry name" value="Potassium Channel Kv1.1, Chain A"/>
    <property type="match status" value="1"/>
</dbReference>
<dbReference type="SUPFAM" id="SSF54695">
    <property type="entry name" value="POZ domain"/>
    <property type="match status" value="1"/>
</dbReference>
<dbReference type="InterPro" id="IPR045704">
    <property type="entry name" value="KCTD18_C"/>
</dbReference>
<sequence length="446" mass="48975">MGVRVERSVSCCSMEGEEVSDILRLSVGGCQFTARRDSLCRFQDSMLSTMFSGRFPLRKDHTGACVIERDGQLFKFLLDYLHGELHLPADEETRLAVQREADYFGVPFPQSLTEQLVTEMESGALRESTPLRQALSDLCQAYGLVCSRPVVWVLHYLSACGASCESKVLGVFGSREQGLQAMDKQLGGKKNSRSVHRREAAGNVQYIWSYYSPAELGKMMDAFDSWEGRGVSFWRVPQELIECWTLEKRPLQDSQEPLTPRHKRWFLECSEKEEGEEPSPKRVTQRITFSGPSTSTAIRVRNSGIAQSSREGGAGSLPGPPSTKHNQNQDQSQGRTREPGNRNTVSGPGVQTSASDKESRSRGSVQSSIAAALDQSGSPAHRQNNSGPPVQASPQPSRPVRLKRLVLPSQTELRQRTGVGEGGAQAQKGMGSTPTQEGRNEGNGEG</sequence>
<dbReference type="InterPro" id="IPR003131">
    <property type="entry name" value="T1-type_BTB"/>
</dbReference>
<comment type="caution">
    <text evidence="3">The sequence shown here is derived from an EMBL/GenBank/DDBJ whole genome shotgun (WGS) entry which is preliminary data.</text>
</comment>
<dbReference type="PANTHER" id="PTHR14499">
    <property type="entry name" value="POTASSIUM CHANNEL TETRAMERIZATION DOMAIN-CONTAINING"/>
    <property type="match status" value="1"/>
</dbReference>
<reference evidence="3 4" key="1">
    <citation type="submission" date="2021-05" db="EMBL/GenBank/DDBJ databases">
        <authorList>
            <person name="Zahm M."/>
            <person name="Klopp C."/>
            <person name="Cabau C."/>
            <person name="Kuhl H."/>
            <person name="Suciu R."/>
            <person name="Ciorpac M."/>
            <person name="Holostenco D."/>
            <person name="Gessner J."/>
            <person name="Wuertz S."/>
            <person name="Hohne C."/>
            <person name="Stock M."/>
            <person name="Gislard M."/>
            <person name="Lluch J."/>
            <person name="Milhes M."/>
            <person name="Lampietro C."/>
            <person name="Lopez Roques C."/>
            <person name="Donnadieu C."/>
            <person name="Du K."/>
            <person name="Schartl M."/>
            <person name="Guiguen Y."/>
        </authorList>
    </citation>
    <scope>NUCLEOTIDE SEQUENCE [LARGE SCALE GENOMIC DNA]</scope>
    <source>
        <strain evidence="3">Hh-F2</strain>
        <tissue evidence="3">Blood</tissue>
    </source>
</reference>
<feature type="compositionally biased region" description="Polar residues" evidence="1">
    <location>
        <begin position="341"/>
        <end position="354"/>
    </location>
</feature>
<dbReference type="Pfam" id="PF19321">
    <property type="entry name" value="KCTD18_C"/>
    <property type="match status" value="1"/>
</dbReference>
<gene>
    <name evidence="3" type="ORF">HHUSO_G14336</name>
</gene>
<dbReference type="PANTHER" id="PTHR14499:SF4">
    <property type="entry name" value="BTB_POZ DOMAIN-CONTAINING PROTEIN KCTD18"/>
    <property type="match status" value="1"/>
</dbReference>
<protein>
    <submittedName>
        <fullName evidence="3">BTB/POZ domain-containing protein KCTD18-like</fullName>
    </submittedName>
</protein>
<name>A0ABR0ZES9_HUSHU</name>
<feature type="compositionally biased region" description="Polar residues" evidence="1">
    <location>
        <begin position="285"/>
        <end position="297"/>
    </location>
</feature>
<dbReference type="EMBL" id="JAHFZB010000012">
    <property type="protein sequence ID" value="KAK6482965.1"/>
    <property type="molecule type" value="Genomic_DNA"/>
</dbReference>
<proteinExistence type="predicted"/>
<feature type="region of interest" description="Disordered" evidence="1">
    <location>
        <begin position="271"/>
        <end position="446"/>
    </location>
</feature>
<accession>A0ABR0ZES9</accession>
<evidence type="ECO:0000313" key="4">
    <source>
        <dbReference type="Proteomes" id="UP001369086"/>
    </source>
</evidence>
<organism evidence="3 4">
    <name type="scientific">Huso huso</name>
    <name type="common">Beluga</name>
    <name type="synonym">Acipenser huso</name>
    <dbReference type="NCBI Taxonomy" id="61971"/>
    <lineage>
        <taxon>Eukaryota</taxon>
        <taxon>Metazoa</taxon>
        <taxon>Chordata</taxon>
        <taxon>Craniata</taxon>
        <taxon>Vertebrata</taxon>
        <taxon>Euteleostomi</taxon>
        <taxon>Actinopterygii</taxon>
        <taxon>Chondrostei</taxon>
        <taxon>Acipenseriformes</taxon>
        <taxon>Acipenseridae</taxon>
        <taxon>Huso</taxon>
    </lineage>
</organism>
<dbReference type="Pfam" id="PF02214">
    <property type="entry name" value="BTB_2"/>
    <property type="match status" value="1"/>
</dbReference>
<feature type="domain" description="BTB" evidence="2">
    <location>
        <begin position="21"/>
        <end position="121"/>
    </location>
</feature>
<feature type="compositionally biased region" description="Polar residues" evidence="1">
    <location>
        <begin position="323"/>
        <end position="334"/>
    </location>
</feature>
<keyword evidence="4" id="KW-1185">Reference proteome</keyword>
<feature type="compositionally biased region" description="Polar residues" evidence="1">
    <location>
        <begin position="362"/>
        <end position="395"/>
    </location>
</feature>